<dbReference type="InterPro" id="IPR017937">
    <property type="entry name" value="Thioredoxin_CS"/>
</dbReference>
<comment type="subcellular location">
    <subcellularLocation>
        <location evidence="1">Cell envelope</location>
    </subcellularLocation>
</comment>
<keyword evidence="2" id="KW-0201">Cytochrome c-type biogenesis</keyword>
<dbReference type="InterPro" id="IPR013766">
    <property type="entry name" value="Thioredoxin_domain"/>
</dbReference>
<evidence type="ECO:0000256" key="2">
    <source>
        <dbReference type="ARBA" id="ARBA00022748"/>
    </source>
</evidence>
<evidence type="ECO:0000259" key="6">
    <source>
        <dbReference type="PROSITE" id="PS51352"/>
    </source>
</evidence>
<dbReference type="Gene3D" id="3.40.30.10">
    <property type="entry name" value="Glutaredoxin"/>
    <property type="match status" value="2"/>
</dbReference>
<protein>
    <submittedName>
        <fullName evidence="7">Peroxiredoxin</fullName>
    </submittedName>
</protein>
<reference evidence="8" key="1">
    <citation type="submission" date="2017-01" db="EMBL/GenBank/DDBJ databases">
        <authorList>
            <person name="Varghese N."/>
            <person name="Submissions S."/>
        </authorList>
    </citation>
    <scope>NUCLEOTIDE SEQUENCE [LARGE SCALE GENOMIC DNA]</scope>
    <source>
        <strain evidence="8">DSM 21054</strain>
    </source>
</reference>
<sequence length="529" mass="59348">MKGKKISVLLAFGLNMCVAAAQEARFTVTVHMAAGKPGRQLYLLYRRNADSKAFDSARDENGKFTFSGKTLHPQKAFLCLPAPGKTVENTPLKEAFPLYLEKGNIVVIAGETLKHARVGGTTLNNDLQAYNHLEDSLTLIKDALRERYGKAYRDKNKDSLQVVTEAFYQLERDQLQCEVLFFQQHTHSHVALEWLKNAYNIPQEKSKVVNLFAQLGDNVKQSFSGQAFQAELAAAASVELGSPAPVFSEKDTTGLAVSLQSFRGKYVLLDFWASWCGPCRKENPNVLKMYKAFQSKGFTVLGFSVDDSPERWMAAVVKDSLPWCQLRETGAGTKKVADVYGVKGIPSNFLIDPNGNIIATNLRGQELEDTLTAVFSRQQPVVKASKKDAVAAGLDMTRYTFEDKEGNAMNLKNYTGKYIMMDIWASWCYPCKKEFPAFDSLKAAFKEKNIVFLQVSCDESKRRWINEMGFTRRMYDQYIASDKAFLDELQVYTIPRYLLIDTKGKLINAYMTRASDPVTAATLLQLKGI</sequence>
<proteinExistence type="predicted"/>
<evidence type="ECO:0000256" key="5">
    <source>
        <dbReference type="SAM" id="SignalP"/>
    </source>
</evidence>
<dbReference type="Pfam" id="PF00578">
    <property type="entry name" value="AhpC-TSA"/>
    <property type="match status" value="2"/>
</dbReference>
<dbReference type="AlphaFoldDB" id="A0A173MID2"/>
<dbReference type="GO" id="GO:0016209">
    <property type="term" value="F:antioxidant activity"/>
    <property type="evidence" value="ECO:0007669"/>
    <property type="project" value="InterPro"/>
</dbReference>
<dbReference type="GO" id="GO:0016491">
    <property type="term" value="F:oxidoreductase activity"/>
    <property type="evidence" value="ECO:0007669"/>
    <property type="project" value="InterPro"/>
</dbReference>
<organism evidence="7 8">
    <name type="scientific">Filimonas lacunae</name>
    <dbReference type="NCBI Taxonomy" id="477680"/>
    <lineage>
        <taxon>Bacteria</taxon>
        <taxon>Pseudomonadati</taxon>
        <taxon>Bacteroidota</taxon>
        <taxon>Chitinophagia</taxon>
        <taxon>Chitinophagales</taxon>
        <taxon>Chitinophagaceae</taxon>
        <taxon>Filimonas</taxon>
    </lineage>
</organism>
<dbReference type="GO" id="GO:0030313">
    <property type="term" value="C:cell envelope"/>
    <property type="evidence" value="ECO:0007669"/>
    <property type="project" value="UniProtKB-SubCell"/>
</dbReference>
<dbReference type="InterPro" id="IPR025380">
    <property type="entry name" value="DUF4369"/>
</dbReference>
<dbReference type="InterPro" id="IPR000866">
    <property type="entry name" value="AhpC/TSA"/>
</dbReference>
<evidence type="ECO:0000256" key="4">
    <source>
        <dbReference type="ARBA" id="ARBA00023284"/>
    </source>
</evidence>
<keyword evidence="3" id="KW-1015">Disulfide bond</keyword>
<evidence type="ECO:0000256" key="3">
    <source>
        <dbReference type="ARBA" id="ARBA00023157"/>
    </source>
</evidence>
<evidence type="ECO:0000313" key="7">
    <source>
        <dbReference type="EMBL" id="SIS90880.1"/>
    </source>
</evidence>
<gene>
    <name evidence="7" type="ORF">SAMN05421788_10225</name>
</gene>
<dbReference type="PANTHER" id="PTHR42852">
    <property type="entry name" value="THIOL:DISULFIDE INTERCHANGE PROTEIN DSBE"/>
    <property type="match status" value="1"/>
</dbReference>
<dbReference type="KEGG" id="fln:FLA_3378"/>
<dbReference type="PROSITE" id="PS51352">
    <property type="entry name" value="THIOREDOXIN_2"/>
    <property type="match status" value="2"/>
</dbReference>
<feature type="chain" id="PRO_5030023006" evidence="5">
    <location>
        <begin position="22"/>
        <end position="529"/>
    </location>
</feature>
<dbReference type="PROSITE" id="PS00194">
    <property type="entry name" value="THIOREDOXIN_1"/>
    <property type="match status" value="1"/>
</dbReference>
<dbReference type="InterPro" id="IPR050553">
    <property type="entry name" value="Thioredoxin_ResA/DsbE_sf"/>
</dbReference>
<dbReference type="CDD" id="cd02966">
    <property type="entry name" value="TlpA_like_family"/>
    <property type="match status" value="2"/>
</dbReference>
<dbReference type="PANTHER" id="PTHR42852:SF6">
    <property type="entry name" value="THIOL:DISULFIDE INTERCHANGE PROTEIN DSBE"/>
    <property type="match status" value="1"/>
</dbReference>
<dbReference type="GO" id="GO:0017004">
    <property type="term" value="P:cytochrome complex assembly"/>
    <property type="evidence" value="ECO:0007669"/>
    <property type="project" value="UniProtKB-KW"/>
</dbReference>
<name>A0A173MID2_9BACT</name>
<dbReference type="EMBL" id="FTOR01000002">
    <property type="protein sequence ID" value="SIS90880.1"/>
    <property type="molecule type" value="Genomic_DNA"/>
</dbReference>
<dbReference type="OrthoDB" id="9794348at2"/>
<evidence type="ECO:0000256" key="1">
    <source>
        <dbReference type="ARBA" id="ARBA00004196"/>
    </source>
</evidence>
<dbReference type="Proteomes" id="UP000186917">
    <property type="component" value="Unassembled WGS sequence"/>
</dbReference>
<dbReference type="Pfam" id="PF14289">
    <property type="entry name" value="DUF4369"/>
    <property type="match status" value="1"/>
</dbReference>
<dbReference type="SUPFAM" id="SSF52833">
    <property type="entry name" value="Thioredoxin-like"/>
    <property type="match status" value="2"/>
</dbReference>
<feature type="signal peptide" evidence="5">
    <location>
        <begin position="1"/>
        <end position="21"/>
    </location>
</feature>
<keyword evidence="8" id="KW-1185">Reference proteome</keyword>
<feature type="domain" description="Thioredoxin" evidence="6">
    <location>
        <begin position="238"/>
        <end position="380"/>
    </location>
</feature>
<evidence type="ECO:0000313" key="8">
    <source>
        <dbReference type="Proteomes" id="UP000186917"/>
    </source>
</evidence>
<dbReference type="InterPro" id="IPR036249">
    <property type="entry name" value="Thioredoxin-like_sf"/>
</dbReference>
<feature type="domain" description="Thioredoxin" evidence="6">
    <location>
        <begin position="390"/>
        <end position="529"/>
    </location>
</feature>
<keyword evidence="5" id="KW-0732">Signal</keyword>
<accession>A0A173MID2</accession>
<dbReference type="STRING" id="477680.SAMN05421788_10225"/>
<keyword evidence="4" id="KW-0676">Redox-active center</keyword>
<dbReference type="RefSeq" id="WP_076377489.1">
    <property type="nucleotide sequence ID" value="NZ_AP017422.1"/>
</dbReference>